<dbReference type="InterPro" id="IPR030400">
    <property type="entry name" value="Sedolisin_dom"/>
</dbReference>
<dbReference type="EMBL" id="CP007139">
    <property type="protein sequence ID" value="AIE86104.1"/>
    <property type="molecule type" value="Genomic_DNA"/>
</dbReference>
<dbReference type="STRING" id="661478.OP10G_2736"/>
<dbReference type="AlphaFoldDB" id="A0A068NWY4"/>
<keyword evidence="2" id="KW-0378">Hydrolase</keyword>
<keyword evidence="7" id="KW-1185">Reference proteome</keyword>
<dbReference type="PANTHER" id="PTHR14218">
    <property type="entry name" value="PROTEASE S8 TRIPEPTIDYL PEPTIDASE I CLN2"/>
    <property type="match status" value="1"/>
</dbReference>
<gene>
    <name evidence="6" type="ORF">OP10G_2736</name>
</gene>
<dbReference type="KEGG" id="fgi:OP10G_2736"/>
<dbReference type="eggNOG" id="COG4934">
    <property type="taxonomic scope" value="Bacteria"/>
</dbReference>
<evidence type="ECO:0000256" key="4">
    <source>
        <dbReference type="SAM" id="SignalP"/>
    </source>
</evidence>
<protein>
    <submittedName>
        <fullName evidence="6">Putative family S53 non-peptidase</fullName>
    </submittedName>
</protein>
<keyword evidence="3" id="KW-0720">Serine protease</keyword>
<dbReference type="SUPFAM" id="SSF52743">
    <property type="entry name" value="Subtilisin-like"/>
    <property type="match status" value="1"/>
</dbReference>
<evidence type="ECO:0000256" key="3">
    <source>
        <dbReference type="ARBA" id="ARBA00022825"/>
    </source>
</evidence>
<evidence type="ECO:0000256" key="1">
    <source>
        <dbReference type="ARBA" id="ARBA00022670"/>
    </source>
</evidence>
<organism evidence="6 7">
    <name type="scientific">Fimbriimonas ginsengisoli Gsoil 348</name>
    <dbReference type="NCBI Taxonomy" id="661478"/>
    <lineage>
        <taxon>Bacteria</taxon>
        <taxon>Bacillati</taxon>
        <taxon>Armatimonadota</taxon>
        <taxon>Fimbriimonadia</taxon>
        <taxon>Fimbriimonadales</taxon>
        <taxon>Fimbriimonadaceae</taxon>
        <taxon>Fimbriimonas</taxon>
    </lineage>
</organism>
<dbReference type="PROSITE" id="PS51695">
    <property type="entry name" value="SEDOLISIN"/>
    <property type="match status" value="1"/>
</dbReference>
<dbReference type="GO" id="GO:0008240">
    <property type="term" value="F:tripeptidyl-peptidase activity"/>
    <property type="evidence" value="ECO:0007669"/>
    <property type="project" value="TreeGrafter"/>
</dbReference>
<dbReference type="GO" id="GO:0004252">
    <property type="term" value="F:serine-type endopeptidase activity"/>
    <property type="evidence" value="ECO:0007669"/>
    <property type="project" value="InterPro"/>
</dbReference>
<proteinExistence type="predicted"/>
<keyword evidence="1" id="KW-0645">Protease</keyword>
<feature type="signal peptide" evidence="4">
    <location>
        <begin position="1"/>
        <end position="23"/>
    </location>
</feature>
<dbReference type="InterPro" id="IPR050819">
    <property type="entry name" value="Tripeptidyl-peptidase_I"/>
</dbReference>
<evidence type="ECO:0000259" key="5">
    <source>
        <dbReference type="PROSITE" id="PS51695"/>
    </source>
</evidence>
<dbReference type="InterPro" id="IPR036852">
    <property type="entry name" value="Peptidase_S8/S53_dom_sf"/>
</dbReference>
<keyword evidence="4" id="KW-0732">Signal</keyword>
<dbReference type="InterPro" id="IPR023828">
    <property type="entry name" value="Peptidase_S8_Ser-AS"/>
</dbReference>
<reference evidence="6 7" key="1">
    <citation type="journal article" date="2014" name="PLoS ONE">
        <title>The first complete genome sequence of the class fimbriimonadia in the phylum armatimonadetes.</title>
        <authorList>
            <person name="Hu Z.Y."/>
            <person name="Wang Y.Z."/>
            <person name="Im W.T."/>
            <person name="Wang S.Y."/>
            <person name="Zhao G.P."/>
            <person name="Zheng H.J."/>
            <person name="Quan Z.X."/>
        </authorList>
    </citation>
    <scope>NUCLEOTIDE SEQUENCE [LARGE SCALE GENOMIC DNA]</scope>
    <source>
        <strain evidence="6">Gsoil 348</strain>
    </source>
</reference>
<dbReference type="RefSeq" id="WP_052547757.1">
    <property type="nucleotide sequence ID" value="NZ_CP007139.1"/>
</dbReference>
<dbReference type="Proteomes" id="UP000027982">
    <property type="component" value="Chromosome"/>
</dbReference>
<dbReference type="InterPro" id="IPR000209">
    <property type="entry name" value="Peptidase_S8/S53_dom"/>
</dbReference>
<accession>A0A068NWY4</accession>
<dbReference type="PANTHER" id="PTHR14218:SF15">
    <property type="entry name" value="TRIPEPTIDYL-PEPTIDASE 1"/>
    <property type="match status" value="1"/>
</dbReference>
<dbReference type="HOGENOM" id="CLU_012501_3_0_0"/>
<dbReference type="Gene3D" id="3.40.50.200">
    <property type="entry name" value="Peptidase S8/S53 domain"/>
    <property type="match status" value="1"/>
</dbReference>
<evidence type="ECO:0000256" key="2">
    <source>
        <dbReference type="ARBA" id="ARBA00022801"/>
    </source>
</evidence>
<evidence type="ECO:0000313" key="6">
    <source>
        <dbReference type="EMBL" id="AIE86104.1"/>
    </source>
</evidence>
<sequence length="412" mass="42306">MRNFANASAAIAALLIPSGMALAGSRVDRNIVVPDTSIDRPEDHGLRAHTHHLIYIGPPLIRSDVPEVPVAMSGPALLAAFAGPSGYHPSDIRAAYGIPSTGGSGAIAIVDAYHYASSLNDFNVFATQFGLAKETSTSATSSSNQVFQVVFQGTKQPRANAGWGQEAALDIEWAHSMAPGAKIYLVEANSASLTDMFATARKAATLPGVQQVSMSFGASEFSSEASYDYSFTQSGVTFYASSGDTGGVKSYPAISPNVVGVGGTSLHVDVNGVVTGETAWNGSGGGLSTYEARPSYQDSLATLLGTKRGMPDVSLVADPYTGCSVYDSTPYQGYSGWMVFGGTSLASPCVAGIANISGHNLASSQAELSRIYAGLGGGNFRDITSGTAGSFSATSGWDYITGVGSPVGLNGL</sequence>
<name>A0A068NWY4_FIMGI</name>
<dbReference type="OrthoDB" id="151889at2"/>
<evidence type="ECO:0000313" key="7">
    <source>
        <dbReference type="Proteomes" id="UP000027982"/>
    </source>
</evidence>
<dbReference type="PROSITE" id="PS00138">
    <property type="entry name" value="SUBTILASE_SER"/>
    <property type="match status" value="1"/>
</dbReference>
<dbReference type="Pfam" id="PF00082">
    <property type="entry name" value="Peptidase_S8"/>
    <property type="match status" value="1"/>
</dbReference>
<dbReference type="CDD" id="cd04056">
    <property type="entry name" value="Peptidases_S53"/>
    <property type="match status" value="1"/>
</dbReference>
<feature type="domain" description="Peptidase S53" evidence="5">
    <location>
        <begin position="86"/>
        <end position="412"/>
    </location>
</feature>
<dbReference type="GO" id="GO:0006508">
    <property type="term" value="P:proteolysis"/>
    <property type="evidence" value="ECO:0007669"/>
    <property type="project" value="UniProtKB-KW"/>
</dbReference>
<feature type="chain" id="PRO_5001654321" evidence="4">
    <location>
        <begin position="24"/>
        <end position="412"/>
    </location>
</feature>